<dbReference type="OrthoDB" id="3892490at2759"/>
<organism evidence="2 3">
    <name type="scientific">Neolecta irregularis (strain DAH-3)</name>
    <dbReference type="NCBI Taxonomy" id="1198029"/>
    <lineage>
        <taxon>Eukaryota</taxon>
        <taxon>Fungi</taxon>
        <taxon>Dikarya</taxon>
        <taxon>Ascomycota</taxon>
        <taxon>Taphrinomycotina</taxon>
        <taxon>Neolectales</taxon>
        <taxon>Neolectaceae</taxon>
        <taxon>Neolecta</taxon>
    </lineage>
</organism>
<dbReference type="EMBL" id="LXFE01001594">
    <property type="protein sequence ID" value="OLL23438.1"/>
    <property type="molecule type" value="Genomic_DNA"/>
</dbReference>
<proteinExistence type="predicted"/>
<gene>
    <name evidence="2" type="ORF">NEOLI_005375</name>
</gene>
<dbReference type="AlphaFoldDB" id="A0A1U7LLC9"/>
<name>A0A1U7LLC9_NEOID</name>
<sequence>MSDLSPSTKLRKTTTIVIWAYARPAKNQELQRDEHGHKFWYCVRCGHRCAALSRARSHMLNIHNTKVQSEALTPVEQAKKNTLNLIFGRQSQSQEGRDFEQERYLKSAINKKAFHE</sequence>
<dbReference type="InterPro" id="IPR013087">
    <property type="entry name" value="Znf_C2H2_type"/>
</dbReference>
<dbReference type="Proteomes" id="UP000186594">
    <property type="component" value="Unassembled WGS sequence"/>
</dbReference>
<accession>A0A1U7LLC9</accession>
<protein>
    <recommendedName>
        <fullName evidence="1">C2H2-type domain-containing protein</fullName>
    </recommendedName>
</protein>
<feature type="domain" description="C2H2-type" evidence="1">
    <location>
        <begin position="42"/>
        <end position="63"/>
    </location>
</feature>
<evidence type="ECO:0000313" key="2">
    <source>
        <dbReference type="EMBL" id="OLL23438.1"/>
    </source>
</evidence>
<comment type="caution">
    <text evidence="2">The sequence shown here is derived from an EMBL/GenBank/DDBJ whole genome shotgun (WGS) entry which is preliminary data.</text>
</comment>
<evidence type="ECO:0000313" key="3">
    <source>
        <dbReference type="Proteomes" id="UP000186594"/>
    </source>
</evidence>
<evidence type="ECO:0000259" key="1">
    <source>
        <dbReference type="PROSITE" id="PS00028"/>
    </source>
</evidence>
<reference evidence="2 3" key="1">
    <citation type="submission" date="2016-04" db="EMBL/GenBank/DDBJ databases">
        <title>Evolutionary innovation and constraint leading to complex multicellularity in the Ascomycota.</title>
        <authorList>
            <person name="Cisse O."/>
            <person name="Nguyen A."/>
            <person name="Hewitt D.A."/>
            <person name="Jedd G."/>
            <person name="Stajich J.E."/>
        </authorList>
    </citation>
    <scope>NUCLEOTIDE SEQUENCE [LARGE SCALE GENOMIC DNA]</scope>
    <source>
        <strain evidence="2 3">DAH-3</strain>
    </source>
</reference>
<feature type="non-terminal residue" evidence="2">
    <location>
        <position position="116"/>
    </location>
</feature>
<dbReference type="PROSITE" id="PS00028">
    <property type="entry name" value="ZINC_FINGER_C2H2_1"/>
    <property type="match status" value="1"/>
</dbReference>
<keyword evidence="3" id="KW-1185">Reference proteome</keyword>